<proteinExistence type="predicted"/>
<dbReference type="Proteomes" id="UP001501469">
    <property type="component" value="Unassembled WGS sequence"/>
</dbReference>
<name>A0ABP7TAF6_9BACT</name>
<evidence type="ECO:0000313" key="2">
    <source>
        <dbReference type="Proteomes" id="UP001501469"/>
    </source>
</evidence>
<keyword evidence="2" id="KW-1185">Reference proteome</keyword>
<gene>
    <name evidence="1" type="ORF">GCM10022409_04130</name>
</gene>
<organism evidence="1 2">
    <name type="scientific">Hymenobacter glaciei</name>
    <dbReference type="NCBI Taxonomy" id="877209"/>
    <lineage>
        <taxon>Bacteria</taxon>
        <taxon>Pseudomonadati</taxon>
        <taxon>Bacteroidota</taxon>
        <taxon>Cytophagia</taxon>
        <taxon>Cytophagales</taxon>
        <taxon>Hymenobacteraceae</taxon>
        <taxon>Hymenobacter</taxon>
    </lineage>
</organism>
<accession>A0ABP7TAF6</accession>
<protein>
    <submittedName>
        <fullName evidence="1">Uncharacterized protein</fullName>
    </submittedName>
</protein>
<evidence type="ECO:0000313" key="1">
    <source>
        <dbReference type="EMBL" id="GAA4023454.1"/>
    </source>
</evidence>
<comment type="caution">
    <text evidence="1">The sequence shown here is derived from an EMBL/GenBank/DDBJ whole genome shotgun (WGS) entry which is preliminary data.</text>
</comment>
<sequence length="109" mass="12451">MDNTDIITQLQEFGPLPDDRTSAIDSYPLQEFDALLQQLTEPLEPRHSLALINLGPPRDASTFEVEWSLIHAAENISADELQKILPYADNTEVKRIIEIRLNNYYNSPK</sequence>
<dbReference type="EMBL" id="BAABDK010000001">
    <property type="protein sequence ID" value="GAA4023454.1"/>
    <property type="molecule type" value="Genomic_DNA"/>
</dbReference>
<dbReference type="RefSeq" id="WP_345049697.1">
    <property type="nucleotide sequence ID" value="NZ_BAABDK010000001.1"/>
</dbReference>
<reference evidence="2" key="1">
    <citation type="journal article" date="2019" name="Int. J. Syst. Evol. Microbiol.">
        <title>The Global Catalogue of Microorganisms (GCM) 10K type strain sequencing project: providing services to taxonomists for standard genome sequencing and annotation.</title>
        <authorList>
            <consortium name="The Broad Institute Genomics Platform"/>
            <consortium name="The Broad Institute Genome Sequencing Center for Infectious Disease"/>
            <person name="Wu L."/>
            <person name="Ma J."/>
        </authorList>
    </citation>
    <scope>NUCLEOTIDE SEQUENCE [LARGE SCALE GENOMIC DNA]</scope>
    <source>
        <strain evidence="2">JCM 17225</strain>
    </source>
</reference>